<dbReference type="InterPro" id="IPR012433">
    <property type="entry name" value="Imm11"/>
</dbReference>
<keyword evidence="3" id="KW-1185">Reference proteome</keyword>
<evidence type="ECO:0000313" key="3">
    <source>
        <dbReference type="Proteomes" id="UP000779070"/>
    </source>
</evidence>
<evidence type="ECO:0000259" key="1">
    <source>
        <dbReference type="Pfam" id="PF07791"/>
    </source>
</evidence>
<organism evidence="2 3">
    <name type="scientific">Vibrio neptunius</name>
    <dbReference type="NCBI Taxonomy" id="170651"/>
    <lineage>
        <taxon>Bacteria</taxon>
        <taxon>Pseudomonadati</taxon>
        <taxon>Pseudomonadota</taxon>
        <taxon>Gammaproteobacteria</taxon>
        <taxon>Vibrionales</taxon>
        <taxon>Vibrionaceae</taxon>
        <taxon>Vibrio</taxon>
    </lineage>
</organism>
<dbReference type="EMBL" id="JAFHLB010000003">
    <property type="protein sequence ID" value="MBN3576662.1"/>
    <property type="molecule type" value="Genomic_DNA"/>
</dbReference>
<accession>A0ABS2ZWM5</accession>
<reference evidence="2 3" key="1">
    <citation type="submission" date="2021-02" db="EMBL/GenBank/DDBJ databases">
        <title>Draft Genome Sequences of 5 Vibrio neptunius Strains Isolated From of Bivalve Hatcheries.</title>
        <authorList>
            <person name="Galvis F."/>
            <person name="Barja J.L."/>
            <person name="Lemos M.L."/>
            <person name="Balado M."/>
        </authorList>
    </citation>
    <scope>NUCLEOTIDE SEQUENCE [LARGE SCALE GENOMIC DNA]</scope>
    <source>
        <strain evidence="2 3">PP-145.98</strain>
    </source>
</reference>
<dbReference type="Pfam" id="PF07791">
    <property type="entry name" value="Imm11"/>
    <property type="match status" value="1"/>
</dbReference>
<dbReference type="Proteomes" id="UP000779070">
    <property type="component" value="Unassembled WGS sequence"/>
</dbReference>
<protein>
    <recommendedName>
        <fullName evidence="1">Immunity MXAN-0049 protein domain-containing protein</fullName>
    </recommendedName>
</protein>
<feature type="domain" description="Immunity MXAN-0049 protein" evidence="1">
    <location>
        <begin position="40"/>
        <end position="171"/>
    </location>
</feature>
<comment type="caution">
    <text evidence="2">The sequence shown here is derived from an EMBL/GenBank/DDBJ whole genome shotgun (WGS) entry which is preliminary data.</text>
</comment>
<gene>
    <name evidence="2" type="ORF">JYA62_03125</name>
</gene>
<evidence type="ECO:0000313" key="2">
    <source>
        <dbReference type="EMBL" id="MBN3576662.1"/>
    </source>
</evidence>
<proteinExistence type="predicted"/>
<dbReference type="RefSeq" id="WP_206369026.1">
    <property type="nucleotide sequence ID" value="NZ_CAWPTM010000111.1"/>
</dbReference>
<name>A0ABS2ZWM5_9VIBR</name>
<sequence>MKYDQDYYIMSPDYDVAGYSVIPSASTGLRRFHYRELVYGEPALRFSTKNSQKLYDDVEMLFCTPSFIISEDLKEVFDDGVYGGKLYPAIINNTKHNYFLINIYKALDCWDRNRSVYEHDDPDDEPHVIKYSLNDAVLDEIPESERLVFKMGGDDLAPIVVHKKIKRKLERKIPYLKFYSIESYQLGDEY</sequence>